<protein>
    <recommendedName>
        <fullName evidence="1">N-acetyltransferase domain-containing protein</fullName>
    </recommendedName>
</protein>
<organism evidence="2 4">
    <name type="scientific">BD1-7 clade bacterium</name>
    <dbReference type="NCBI Taxonomy" id="2029982"/>
    <lineage>
        <taxon>Bacteria</taxon>
        <taxon>Pseudomonadati</taxon>
        <taxon>Pseudomonadota</taxon>
        <taxon>Gammaproteobacteria</taxon>
        <taxon>Cellvibrionales</taxon>
        <taxon>Spongiibacteraceae</taxon>
        <taxon>BD1-7 clade</taxon>
    </lineage>
</organism>
<dbReference type="Proteomes" id="UP000441399">
    <property type="component" value="Unassembled WGS sequence"/>
</dbReference>
<dbReference type="EMBL" id="CACSIO010000045">
    <property type="protein sequence ID" value="CAA0122792.1"/>
    <property type="molecule type" value="Genomic_DNA"/>
</dbReference>
<accession>A0A5S9P2N0</accession>
<dbReference type="CDD" id="cd04301">
    <property type="entry name" value="NAT_SF"/>
    <property type="match status" value="1"/>
</dbReference>
<dbReference type="EMBL" id="CACSIO010000004">
    <property type="protein sequence ID" value="CAA0097507.1"/>
    <property type="molecule type" value="Genomic_DNA"/>
</dbReference>
<evidence type="ECO:0000313" key="3">
    <source>
        <dbReference type="EMBL" id="CAA0122792.1"/>
    </source>
</evidence>
<dbReference type="InterPro" id="IPR000182">
    <property type="entry name" value="GNAT_dom"/>
</dbReference>
<dbReference type="PROSITE" id="PS51186">
    <property type="entry name" value="GNAT"/>
    <property type="match status" value="1"/>
</dbReference>
<dbReference type="SUPFAM" id="SSF55729">
    <property type="entry name" value="Acyl-CoA N-acyltransferases (Nat)"/>
    <property type="match status" value="1"/>
</dbReference>
<feature type="domain" description="N-acetyltransferase" evidence="1">
    <location>
        <begin position="2"/>
        <end position="139"/>
    </location>
</feature>
<evidence type="ECO:0000313" key="4">
    <source>
        <dbReference type="Proteomes" id="UP000441399"/>
    </source>
</evidence>
<dbReference type="InterPro" id="IPR016181">
    <property type="entry name" value="Acyl_CoA_acyltransferase"/>
</dbReference>
<name>A0A5S9P2N0_9GAMM</name>
<keyword evidence="4" id="KW-1185">Reference proteome</keyword>
<gene>
    <name evidence="3" type="ORF">OPDIPICF_02678</name>
    <name evidence="2" type="ORF">OPDIPICF_04098</name>
</gene>
<dbReference type="GO" id="GO:0016747">
    <property type="term" value="F:acyltransferase activity, transferring groups other than amino-acyl groups"/>
    <property type="evidence" value="ECO:0007669"/>
    <property type="project" value="InterPro"/>
</dbReference>
<proteinExistence type="predicted"/>
<evidence type="ECO:0000313" key="2">
    <source>
        <dbReference type="EMBL" id="CAA0097507.1"/>
    </source>
</evidence>
<evidence type="ECO:0000259" key="1">
    <source>
        <dbReference type="PROSITE" id="PS51186"/>
    </source>
</evidence>
<sequence length="141" mass="16064">MKQIQQAGDSDIESVNSIREACGALAISGYDYDWIDGERGTFIYKVEDKVVACLTFRPSGVSNEKVQLDIHVQPESQQKGFGTEFIEHALTHFKSECSYQSIEALLGPNEIRSKPFFTRMQFKEKSRNDRGIILIRNIEEN</sequence>
<dbReference type="AlphaFoldDB" id="A0A5S9P2N0"/>
<dbReference type="Gene3D" id="3.40.630.30">
    <property type="match status" value="1"/>
</dbReference>
<reference evidence="2 4" key="1">
    <citation type="submission" date="2019-11" db="EMBL/GenBank/DDBJ databases">
        <authorList>
            <person name="Holert J."/>
        </authorList>
    </citation>
    <scope>NUCLEOTIDE SEQUENCE [LARGE SCALE GENOMIC DNA]</scope>
    <source>
        <strain evidence="2">SB11_3</strain>
    </source>
</reference>
<dbReference type="Pfam" id="PF00583">
    <property type="entry name" value="Acetyltransf_1"/>
    <property type="match status" value="1"/>
</dbReference>